<dbReference type="GO" id="GO:0008270">
    <property type="term" value="F:zinc ion binding"/>
    <property type="evidence" value="ECO:0007669"/>
    <property type="project" value="UniProtKB-KW"/>
</dbReference>
<keyword evidence="1" id="KW-0479">Metal-binding</keyword>
<evidence type="ECO:0000259" key="2">
    <source>
        <dbReference type="PROSITE" id="PS50966"/>
    </source>
</evidence>
<name>A0A5A7SCE6_9NOCA</name>
<dbReference type="Pfam" id="PF04434">
    <property type="entry name" value="SWIM"/>
    <property type="match status" value="1"/>
</dbReference>
<proteinExistence type="predicted"/>
<evidence type="ECO:0000313" key="3">
    <source>
        <dbReference type="EMBL" id="KAA0022417.1"/>
    </source>
</evidence>
<comment type="caution">
    <text evidence="3">The sequence shown here is derived from an EMBL/GenBank/DDBJ whole genome shotgun (WGS) entry which is preliminary data.</text>
</comment>
<evidence type="ECO:0000313" key="4">
    <source>
        <dbReference type="Proteomes" id="UP000322244"/>
    </source>
</evidence>
<dbReference type="AlphaFoldDB" id="A0A5A7SCE6"/>
<dbReference type="EMBL" id="VLNY01000005">
    <property type="protein sequence ID" value="KAA0022417.1"/>
    <property type="molecule type" value="Genomic_DNA"/>
</dbReference>
<gene>
    <name evidence="3" type="ORF">FOY51_11930</name>
</gene>
<feature type="domain" description="SWIM-type" evidence="2">
    <location>
        <begin position="126"/>
        <end position="161"/>
    </location>
</feature>
<protein>
    <recommendedName>
        <fullName evidence="2">SWIM-type domain-containing protein</fullName>
    </recommendedName>
</protein>
<dbReference type="PROSITE" id="PS50966">
    <property type="entry name" value="ZF_SWIM"/>
    <property type="match status" value="1"/>
</dbReference>
<accession>A0A5A7SCE6</accession>
<dbReference type="InterPro" id="IPR007527">
    <property type="entry name" value="Znf_SWIM"/>
</dbReference>
<dbReference type="RefSeq" id="WP_149430474.1">
    <property type="nucleotide sequence ID" value="NZ_VLNY01000005.1"/>
</dbReference>
<dbReference type="OrthoDB" id="188274at2"/>
<keyword evidence="1" id="KW-0862">Zinc</keyword>
<dbReference type="Proteomes" id="UP000322244">
    <property type="component" value="Unassembled WGS sequence"/>
</dbReference>
<reference evidence="3 4" key="1">
    <citation type="submission" date="2019-07" db="EMBL/GenBank/DDBJ databases">
        <title>Rhodococcus cavernicolus sp. nov., isolated from a cave.</title>
        <authorList>
            <person name="Lee S.D."/>
        </authorList>
    </citation>
    <scope>NUCLEOTIDE SEQUENCE [LARGE SCALE GENOMIC DNA]</scope>
    <source>
        <strain evidence="3 4">C1-24</strain>
    </source>
</reference>
<dbReference type="PANTHER" id="PTHR38133:SF1">
    <property type="entry name" value="SLR1429 PROTEIN"/>
    <property type="match status" value="1"/>
</dbReference>
<dbReference type="PANTHER" id="PTHR38133">
    <property type="entry name" value="SLR1429 PROTEIN"/>
    <property type="match status" value="1"/>
</dbReference>
<keyword evidence="1" id="KW-0863">Zinc-finger</keyword>
<organism evidence="3 4">
    <name type="scientific">Antrihabitans cavernicola</name>
    <dbReference type="NCBI Taxonomy" id="2495913"/>
    <lineage>
        <taxon>Bacteria</taxon>
        <taxon>Bacillati</taxon>
        <taxon>Actinomycetota</taxon>
        <taxon>Actinomycetes</taxon>
        <taxon>Mycobacteriales</taxon>
        <taxon>Nocardiaceae</taxon>
        <taxon>Antrihabitans</taxon>
    </lineage>
</organism>
<keyword evidence="4" id="KW-1185">Reference proteome</keyword>
<sequence>MSPFRDFSEYGPRRRVEGGVEARSRRGAFGTTWWGRALIDAVENLADAGRLSRGRTYARAGQVIAFRVGTGAVTAEVQGSQPQPFESTFFLRALDEDAVAELIAQVRATPGMLAEIVSGSLPATLGPLLLPTSAGELDFDCTCPDSGWPCKHVAAVAYLTAEHLDKYPLDILAIRGVELDNLISGVENEKSIVDDDDLYGDRTVLPALPIVPQRPAIEDLDPALLRKAMRQLAADERAVGAGIRELEGLYGRLRRS</sequence>
<evidence type="ECO:0000256" key="1">
    <source>
        <dbReference type="PROSITE-ProRule" id="PRU00325"/>
    </source>
</evidence>